<feature type="transmembrane region" description="Helical" evidence="1">
    <location>
        <begin position="6"/>
        <end position="24"/>
    </location>
</feature>
<evidence type="ECO:0000256" key="1">
    <source>
        <dbReference type="SAM" id="Phobius"/>
    </source>
</evidence>
<keyword evidence="1" id="KW-0812">Transmembrane</keyword>
<protein>
    <submittedName>
        <fullName evidence="2">Uncharacterized protein</fullName>
    </submittedName>
</protein>
<organism evidence="2 3">
    <name type="scientific">Rossellomorea aquimaris</name>
    <dbReference type="NCBI Taxonomy" id="189382"/>
    <lineage>
        <taxon>Bacteria</taxon>
        <taxon>Bacillati</taxon>
        <taxon>Bacillota</taxon>
        <taxon>Bacilli</taxon>
        <taxon>Bacillales</taxon>
        <taxon>Bacillaceae</taxon>
        <taxon>Rossellomorea</taxon>
    </lineage>
</organism>
<accession>A0A1J6VYW0</accession>
<dbReference type="EMBL" id="MINN01000106">
    <property type="protein sequence ID" value="OIU70482.1"/>
    <property type="molecule type" value="Genomic_DNA"/>
</dbReference>
<evidence type="ECO:0000313" key="2">
    <source>
        <dbReference type="EMBL" id="OIU70482.1"/>
    </source>
</evidence>
<sequence length="102" mass="11645">MVMHFAITALIYILLLVLTYEAIILNNSSTDKSIEIITLSFNRAYTILLFGLLIVYGMVKHPYTDFDHQTTSFLILGSKFISLLTLGGSFILLYRKSCKNFR</sequence>
<name>A0A1J6VYW0_9BACI</name>
<comment type="caution">
    <text evidence="2">The sequence shown here is derived from an EMBL/GenBank/DDBJ whole genome shotgun (WGS) entry which is preliminary data.</text>
</comment>
<keyword evidence="3" id="KW-1185">Reference proteome</keyword>
<dbReference type="Proteomes" id="UP000182062">
    <property type="component" value="Unassembled WGS sequence"/>
</dbReference>
<reference evidence="2 3" key="1">
    <citation type="submission" date="2016-09" db="EMBL/GenBank/DDBJ databases">
        <title>Bacillus aquimaris SAMM genome sequence reveals colonization and biosurfactant production capacities.</title>
        <authorList>
            <person name="Waghmode S.R."/>
            <person name="Suryavanshi M.V."/>
        </authorList>
    </citation>
    <scope>NUCLEOTIDE SEQUENCE [LARGE SCALE GENOMIC DNA]</scope>
    <source>
        <strain evidence="2 3">SAMM</strain>
    </source>
</reference>
<feature type="transmembrane region" description="Helical" evidence="1">
    <location>
        <begin position="36"/>
        <end position="59"/>
    </location>
</feature>
<evidence type="ECO:0000313" key="3">
    <source>
        <dbReference type="Proteomes" id="UP000182062"/>
    </source>
</evidence>
<gene>
    <name evidence="2" type="ORF">BHE18_12285</name>
</gene>
<proteinExistence type="predicted"/>
<keyword evidence="1" id="KW-1133">Transmembrane helix</keyword>
<keyword evidence="1" id="KW-0472">Membrane</keyword>
<dbReference type="AlphaFoldDB" id="A0A1J6VYW0"/>
<feature type="transmembrane region" description="Helical" evidence="1">
    <location>
        <begin position="71"/>
        <end position="94"/>
    </location>
</feature>